<keyword evidence="4" id="KW-1185">Reference proteome</keyword>
<keyword evidence="2" id="KW-1133">Transmembrane helix</keyword>
<dbReference type="EMBL" id="VAWE01000001">
    <property type="protein sequence ID" value="TLQ45678.1"/>
    <property type="molecule type" value="Genomic_DNA"/>
</dbReference>
<dbReference type="RefSeq" id="WP_138055008.1">
    <property type="nucleotide sequence ID" value="NZ_VAWE01000001.1"/>
</dbReference>
<name>A0A5R9E6P4_9ACTN</name>
<evidence type="ECO:0000313" key="3">
    <source>
        <dbReference type="EMBL" id="TLQ45678.1"/>
    </source>
</evidence>
<evidence type="ECO:0000313" key="4">
    <source>
        <dbReference type="Proteomes" id="UP000305921"/>
    </source>
</evidence>
<feature type="transmembrane region" description="Helical" evidence="2">
    <location>
        <begin position="52"/>
        <end position="71"/>
    </location>
</feature>
<reference evidence="3 4" key="1">
    <citation type="submission" date="2019-05" db="EMBL/GenBank/DDBJ databases">
        <title>Streptomyces marianii sp. nov., a novel marine actinomycete from southern coast of India.</title>
        <authorList>
            <person name="Iniyan A.M."/>
            <person name="Wink J."/>
            <person name="Ramprasad E."/>
            <person name="Ramana C.V."/>
            <person name="Bunk B."/>
            <person name="Sproer C."/>
            <person name="Joseph F.-J.R.S."/>
            <person name="Vincent S.G.P."/>
        </authorList>
    </citation>
    <scope>NUCLEOTIDE SEQUENCE [LARGE SCALE GENOMIC DNA]</scope>
    <source>
        <strain evidence="3 4">ICN19</strain>
    </source>
</reference>
<dbReference type="AlphaFoldDB" id="A0A5R9E6P4"/>
<dbReference type="Proteomes" id="UP000305921">
    <property type="component" value="Unassembled WGS sequence"/>
</dbReference>
<feature type="region of interest" description="Disordered" evidence="1">
    <location>
        <begin position="1"/>
        <end position="41"/>
    </location>
</feature>
<proteinExistence type="predicted"/>
<sequence length="76" mass="7471">MAPHRNGSGAVRGPAGGVSPTRPWAANRPVGNGVFDGGGRAYAGPRTAGKAGAWPAVFTAAGGMALVSWAVTRRAG</sequence>
<organism evidence="3 4">
    <name type="scientific">Streptomyces marianii</name>
    <dbReference type="NCBI Taxonomy" id="1817406"/>
    <lineage>
        <taxon>Bacteria</taxon>
        <taxon>Bacillati</taxon>
        <taxon>Actinomycetota</taxon>
        <taxon>Actinomycetes</taxon>
        <taxon>Kitasatosporales</taxon>
        <taxon>Streptomycetaceae</taxon>
        <taxon>Streptomyces</taxon>
    </lineage>
</organism>
<accession>A0A5R9E6P4</accession>
<evidence type="ECO:0000256" key="1">
    <source>
        <dbReference type="SAM" id="MobiDB-lite"/>
    </source>
</evidence>
<evidence type="ECO:0000256" key="2">
    <source>
        <dbReference type="SAM" id="Phobius"/>
    </source>
</evidence>
<comment type="caution">
    <text evidence="3">The sequence shown here is derived from an EMBL/GenBank/DDBJ whole genome shotgun (WGS) entry which is preliminary data.</text>
</comment>
<keyword evidence="2" id="KW-0472">Membrane</keyword>
<keyword evidence="2" id="KW-0812">Transmembrane</keyword>
<gene>
    <name evidence="3" type="ORF">FEF34_24155</name>
</gene>
<dbReference type="OrthoDB" id="5244439at2"/>
<protein>
    <submittedName>
        <fullName evidence="3">Uncharacterized protein</fullName>
    </submittedName>
</protein>